<proteinExistence type="predicted"/>
<dbReference type="EMBL" id="JARKIB010000006">
    <property type="protein sequence ID" value="KAJ7779189.1"/>
    <property type="molecule type" value="Genomic_DNA"/>
</dbReference>
<organism evidence="3 4">
    <name type="scientific">Mycena metata</name>
    <dbReference type="NCBI Taxonomy" id="1033252"/>
    <lineage>
        <taxon>Eukaryota</taxon>
        <taxon>Fungi</taxon>
        <taxon>Dikarya</taxon>
        <taxon>Basidiomycota</taxon>
        <taxon>Agaricomycotina</taxon>
        <taxon>Agaricomycetes</taxon>
        <taxon>Agaricomycetidae</taxon>
        <taxon>Agaricales</taxon>
        <taxon>Marasmiineae</taxon>
        <taxon>Mycenaceae</taxon>
        <taxon>Mycena</taxon>
    </lineage>
</organism>
<keyword evidence="4" id="KW-1185">Reference proteome</keyword>
<protein>
    <submittedName>
        <fullName evidence="3">Uncharacterized protein</fullName>
    </submittedName>
</protein>
<accession>A0AAD7K698</accession>
<gene>
    <name evidence="3" type="ORF">B0H16DRAFT_1501884</name>
</gene>
<evidence type="ECO:0000256" key="2">
    <source>
        <dbReference type="SAM" id="MobiDB-lite"/>
    </source>
</evidence>
<dbReference type="Proteomes" id="UP001215598">
    <property type="component" value="Unassembled WGS sequence"/>
</dbReference>
<feature type="region of interest" description="Disordered" evidence="2">
    <location>
        <begin position="235"/>
        <end position="259"/>
    </location>
</feature>
<comment type="caution">
    <text evidence="3">The sequence shown here is derived from an EMBL/GenBank/DDBJ whole genome shotgun (WGS) entry which is preliminary data.</text>
</comment>
<evidence type="ECO:0000256" key="1">
    <source>
        <dbReference type="SAM" id="Coils"/>
    </source>
</evidence>
<name>A0AAD7K698_9AGAR</name>
<reference evidence="3" key="1">
    <citation type="submission" date="2023-03" db="EMBL/GenBank/DDBJ databases">
        <title>Massive genome expansion in bonnet fungi (Mycena s.s.) driven by repeated elements and novel gene families across ecological guilds.</title>
        <authorList>
            <consortium name="Lawrence Berkeley National Laboratory"/>
            <person name="Harder C.B."/>
            <person name="Miyauchi S."/>
            <person name="Viragh M."/>
            <person name="Kuo A."/>
            <person name="Thoen E."/>
            <person name="Andreopoulos B."/>
            <person name="Lu D."/>
            <person name="Skrede I."/>
            <person name="Drula E."/>
            <person name="Henrissat B."/>
            <person name="Morin E."/>
            <person name="Kohler A."/>
            <person name="Barry K."/>
            <person name="LaButti K."/>
            <person name="Morin E."/>
            <person name="Salamov A."/>
            <person name="Lipzen A."/>
            <person name="Mereny Z."/>
            <person name="Hegedus B."/>
            <person name="Baldrian P."/>
            <person name="Stursova M."/>
            <person name="Weitz H."/>
            <person name="Taylor A."/>
            <person name="Grigoriev I.V."/>
            <person name="Nagy L.G."/>
            <person name="Martin F."/>
            <person name="Kauserud H."/>
        </authorList>
    </citation>
    <scope>NUCLEOTIDE SEQUENCE</scope>
    <source>
        <strain evidence="3">CBHHK182m</strain>
    </source>
</reference>
<evidence type="ECO:0000313" key="3">
    <source>
        <dbReference type="EMBL" id="KAJ7779189.1"/>
    </source>
</evidence>
<dbReference type="AlphaFoldDB" id="A0AAD7K698"/>
<evidence type="ECO:0000313" key="4">
    <source>
        <dbReference type="Proteomes" id="UP001215598"/>
    </source>
</evidence>
<keyword evidence="1" id="KW-0175">Coiled coil</keyword>
<sequence>MTSFALNVLLKYDPERLAAYGELDSPNDTLKRLRHHLTELKIPHPKPENVRFVAGEGVHFFWITKTGSALYDQVSRGVTVHGQGSPVMRRYFIESLEMNPQPVPSAPLATETVQPPVLDTTILPSISISQARPSAPLLLPHAVRRDSLSTLTPEEDKMQDEAQQFLDGLGLGPAIMMDVDLRPALSSTESHRASSVASSIRSSRNGYSALGAAPPLMEDESGMDVPEYLVGTESRASTPRSDHDEMIMSPSPAPGLPTLPTREIKIFEDDEEHFHVQPAADENAGPVVVQLSFELQEIHKEVAGHLFKEQALLQALKNLDADSPDLVDSSPSTDNDDFVARVRLQMLQNELETVLAKRQAAEASVREIARERQAPFVFPALMDAFVGISRLSTFALDSD</sequence>
<feature type="coiled-coil region" evidence="1">
    <location>
        <begin position="344"/>
        <end position="371"/>
    </location>
</feature>